<protein>
    <submittedName>
        <fullName evidence="7">Glyoxylate reductase/D-3-phosphoglycerate dehydrogenase</fullName>
    </submittedName>
</protein>
<evidence type="ECO:0000256" key="2">
    <source>
        <dbReference type="ARBA" id="ARBA00023002"/>
    </source>
</evidence>
<dbReference type="GO" id="GO:0016616">
    <property type="term" value="F:oxidoreductase activity, acting on the CH-OH group of donors, NAD or NADP as acceptor"/>
    <property type="evidence" value="ECO:0007669"/>
    <property type="project" value="InterPro"/>
</dbReference>
<dbReference type="RefSeq" id="WP_170231837.1">
    <property type="nucleotide sequence ID" value="NZ_VFPA01000010.1"/>
</dbReference>
<evidence type="ECO:0000313" key="8">
    <source>
        <dbReference type="Proteomes" id="UP000315677"/>
    </source>
</evidence>
<proteinExistence type="inferred from homology"/>
<comment type="caution">
    <text evidence="7">The sequence shown here is derived from an EMBL/GenBank/DDBJ whole genome shotgun (WGS) entry which is preliminary data.</text>
</comment>
<evidence type="ECO:0000259" key="6">
    <source>
        <dbReference type="Pfam" id="PF02826"/>
    </source>
</evidence>
<name>A0A543C200_9PSEU</name>
<evidence type="ECO:0000256" key="1">
    <source>
        <dbReference type="ARBA" id="ARBA00005854"/>
    </source>
</evidence>
<dbReference type="AlphaFoldDB" id="A0A543C200"/>
<feature type="domain" description="D-isomer specific 2-hydroxyacid dehydrogenase NAD-binding" evidence="6">
    <location>
        <begin position="114"/>
        <end position="294"/>
    </location>
</feature>
<reference evidence="7 8" key="1">
    <citation type="submission" date="2019-06" db="EMBL/GenBank/DDBJ databases">
        <title>Sequencing the genomes of 1000 actinobacteria strains.</title>
        <authorList>
            <person name="Klenk H.-P."/>
        </authorList>
    </citation>
    <scope>NUCLEOTIDE SEQUENCE [LARGE SCALE GENOMIC DNA]</scope>
    <source>
        <strain evidence="7 8">DSM 45301</strain>
    </source>
</reference>
<dbReference type="PROSITE" id="PS00670">
    <property type="entry name" value="D_2_HYDROXYACID_DH_2"/>
    <property type="match status" value="1"/>
</dbReference>
<evidence type="ECO:0000259" key="5">
    <source>
        <dbReference type="Pfam" id="PF00389"/>
    </source>
</evidence>
<dbReference type="InterPro" id="IPR036291">
    <property type="entry name" value="NAD(P)-bd_dom_sf"/>
</dbReference>
<evidence type="ECO:0000256" key="4">
    <source>
        <dbReference type="RuleBase" id="RU003719"/>
    </source>
</evidence>
<dbReference type="FunFam" id="3.40.50.720:FF:000203">
    <property type="entry name" value="D-3-phosphoglycerate dehydrogenase (SerA)"/>
    <property type="match status" value="1"/>
</dbReference>
<evidence type="ECO:0000313" key="7">
    <source>
        <dbReference type="EMBL" id="TQL91100.1"/>
    </source>
</evidence>
<keyword evidence="2 4" id="KW-0560">Oxidoreductase</keyword>
<dbReference type="SUPFAM" id="SSF51735">
    <property type="entry name" value="NAD(P)-binding Rossmann-fold domains"/>
    <property type="match status" value="1"/>
</dbReference>
<dbReference type="Pfam" id="PF02826">
    <property type="entry name" value="2-Hacid_dh_C"/>
    <property type="match status" value="1"/>
</dbReference>
<gene>
    <name evidence="7" type="ORF">FB558_8649</name>
</gene>
<dbReference type="PROSITE" id="PS00065">
    <property type="entry name" value="D_2_HYDROXYACID_DH_1"/>
    <property type="match status" value="1"/>
</dbReference>
<feature type="domain" description="D-isomer specific 2-hydroxyacid dehydrogenase catalytic" evidence="5">
    <location>
        <begin position="44"/>
        <end position="325"/>
    </location>
</feature>
<keyword evidence="3" id="KW-0520">NAD</keyword>
<dbReference type="Pfam" id="PF00389">
    <property type="entry name" value="2-Hacid_dh"/>
    <property type="match status" value="1"/>
</dbReference>
<dbReference type="InterPro" id="IPR006139">
    <property type="entry name" value="D-isomer_2_OHA_DH_cat_dom"/>
</dbReference>
<dbReference type="InterPro" id="IPR029752">
    <property type="entry name" value="D-isomer_DH_CS1"/>
</dbReference>
<dbReference type="InterPro" id="IPR006140">
    <property type="entry name" value="D-isomer_DH_NAD-bd"/>
</dbReference>
<sequence>MTERPTLLITAPFDAEQAAGLGDLFDVRTVTPSPAGGSLADRGLDAQLARAAALVCEIDVVDAATLDKAPNLRVVVSCRANPVNVDVAACTARGIAVLTTPARNADVTADLAFTLLLMTVRHTGRAERWLRSGAWSADDVFEPYQRFRGIGLAGRTLGILGGGAIGRRVLRRARAFGMTVLVYDPFLPADEFGDEAEITELDEVLSRSDVVSVHVPLAESTIGLIGDRELRLMREDAYLVNAGRAAVVEEDALVHALADGRIAGAGLDVFWTEPIDPGHPLLALDNVTVTPHIGGASDDVVTEHSRIAERGLRAWAAGQRPAAVANPAVLDETAQS</sequence>
<keyword evidence="8" id="KW-1185">Reference proteome</keyword>
<dbReference type="PANTHER" id="PTHR43761:SF1">
    <property type="entry name" value="D-ISOMER SPECIFIC 2-HYDROXYACID DEHYDROGENASE CATALYTIC DOMAIN-CONTAINING PROTEIN-RELATED"/>
    <property type="match status" value="1"/>
</dbReference>
<dbReference type="SUPFAM" id="SSF52283">
    <property type="entry name" value="Formate/glycerate dehydrogenase catalytic domain-like"/>
    <property type="match status" value="1"/>
</dbReference>
<dbReference type="EMBL" id="VFPA01000010">
    <property type="protein sequence ID" value="TQL91100.1"/>
    <property type="molecule type" value="Genomic_DNA"/>
</dbReference>
<dbReference type="PANTHER" id="PTHR43761">
    <property type="entry name" value="D-ISOMER SPECIFIC 2-HYDROXYACID DEHYDROGENASE FAMILY PROTEIN (AFU_ORTHOLOGUE AFUA_1G13630)"/>
    <property type="match status" value="1"/>
</dbReference>
<dbReference type="Proteomes" id="UP000315677">
    <property type="component" value="Unassembled WGS sequence"/>
</dbReference>
<dbReference type="GO" id="GO:0051287">
    <property type="term" value="F:NAD binding"/>
    <property type="evidence" value="ECO:0007669"/>
    <property type="project" value="InterPro"/>
</dbReference>
<comment type="similarity">
    <text evidence="1 4">Belongs to the D-isomer specific 2-hydroxyacid dehydrogenase family.</text>
</comment>
<organism evidence="7 8">
    <name type="scientific">Pseudonocardia kunmingensis</name>
    <dbReference type="NCBI Taxonomy" id="630975"/>
    <lineage>
        <taxon>Bacteria</taxon>
        <taxon>Bacillati</taxon>
        <taxon>Actinomycetota</taxon>
        <taxon>Actinomycetes</taxon>
        <taxon>Pseudonocardiales</taxon>
        <taxon>Pseudonocardiaceae</taxon>
        <taxon>Pseudonocardia</taxon>
    </lineage>
</organism>
<accession>A0A543C200</accession>
<dbReference type="InterPro" id="IPR050418">
    <property type="entry name" value="D-iso_2-hydroxyacid_DH_PdxB"/>
</dbReference>
<dbReference type="InterPro" id="IPR029753">
    <property type="entry name" value="D-isomer_DH_CS"/>
</dbReference>
<dbReference type="Gene3D" id="3.40.50.720">
    <property type="entry name" value="NAD(P)-binding Rossmann-like Domain"/>
    <property type="match status" value="2"/>
</dbReference>
<evidence type="ECO:0000256" key="3">
    <source>
        <dbReference type="ARBA" id="ARBA00023027"/>
    </source>
</evidence>